<protein>
    <submittedName>
        <fullName evidence="2">TIGR03899 family protein</fullName>
    </submittedName>
</protein>
<reference evidence="4 5" key="1">
    <citation type="submission" date="2019-11" db="EMBL/GenBank/DDBJ databases">
        <title>Using colonization assays and comparative genomics to discover symbiosis behaviors and factors in Vibrio fischeri.</title>
        <authorList>
            <person name="Bongrand C."/>
            <person name="Moriano-Gutierrez S."/>
            <person name="Arevalo P."/>
            <person name="Mcfall-Ngai M."/>
            <person name="Visick K."/>
            <person name="Polz M.F."/>
            <person name="Ruby E.G."/>
        </authorList>
    </citation>
    <scope>NUCLEOTIDE SEQUENCE [LARGE SCALE GENOMIC DNA]</scope>
    <source>
        <strain evidence="2">Emors.3.2</strain>
        <strain evidence="4">emors.3.2</strain>
        <strain evidence="5">emors.4.1</strain>
        <strain evidence="3">Emors.4.1</strain>
    </source>
</reference>
<dbReference type="Proteomes" id="UP000435323">
    <property type="component" value="Unassembled WGS sequence"/>
</dbReference>
<accession>A0A6I3YMT6</accession>
<evidence type="ECO:0000313" key="2">
    <source>
        <dbReference type="EMBL" id="MUK47466.1"/>
    </source>
</evidence>
<dbReference type="Pfam" id="PF10987">
    <property type="entry name" value="DUF2806"/>
    <property type="match status" value="1"/>
</dbReference>
<dbReference type="AlphaFoldDB" id="A0A6I3YMT6"/>
<dbReference type="EMBL" id="WOBO01000026">
    <property type="protein sequence ID" value="MUK47466.1"/>
    <property type="molecule type" value="Genomic_DNA"/>
</dbReference>
<evidence type="ECO:0000256" key="1">
    <source>
        <dbReference type="SAM" id="MobiDB-lite"/>
    </source>
</evidence>
<dbReference type="InterPro" id="IPR021254">
    <property type="entry name" value="DUF2806"/>
</dbReference>
<comment type="caution">
    <text evidence="2">The sequence shown here is derived from an EMBL/GenBank/DDBJ whole genome shotgun (WGS) entry which is preliminary data.</text>
</comment>
<name>A0A6I3YMT6_ALIFS</name>
<dbReference type="EMBL" id="WOBN01000002">
    <property type="protein sequence ID" value="MUK47863.1"/>
    <property type="molecule type" value="Genomic_DNA"/>
</dbReference>
<feature type="region of interest" description="Disordered" evidence="1">
    <location>
        <begin position="1"/>
        <end position="34"/>
    </location>
</feature>
<dbReference type="NCBIfam" id="TIGR03899">
    <property type="entry name" value="TIGR03899 family protein"/>
    <property type="match status" value="1"/>
</dbReference>
<evidence type="ECO:0000313" key="5">
    <source>
        <dbReference type="Proteomes" id="UP000448038"/>
    </source>
</evidence>
<organism evidence="2 4">
    <name type="scientific">Aliivibrio fischeri</name>
    <name type="common">Vibrio fischeri</name>
    <dbReference type="NCBI Taxonomy" id="668"/>
    <lineage>
        <taxon>Bacteria</taxon>
        <taxon>Pseudomonadati</taxon>
        <taxon>Pseudomonadota</taxon>
        <taxon>Gammaproteobacteria</taxon>
        <taxon>Vibrionales</taxon>
        <taxon>Vibrionaceae</taxon>
        <taxon>Aliivibrio</taxon>
    </lineage>
</organism>
<dbReference type="Proteomes" id="UP000448038">
    <property type="component" value="Unassembled WGS sequence"/>
</dbReference>
<evidence type="ECO:0000313" key="4">
    <source>
        <dbReference type="Proteomes" id="UP000435323"/>
    </source>
</evidence>
<gene>
    <name evidence="2" type="ORF">GNP77_19155</name>
    <name evidence="3" type="ORF">GNP88_01545</name>
</gene>
<evidence type="ECO:0000313" key="3">
    <source>
        <dbReference type="EMBL" id="MUK47863.1"/>
    </source>
</evidence>
<sequence>MGNHVKSKLGELMNTQQTIITKDETTKKEQPTHKKEHYVVSSARRLKEIAIQQGLAANLQPPKPEETLLKRALYREKLLREQQQQNLEKIVKLAHDYCNDETAGDPDPDWLHRFFEMAKDIHDSSMQKLWSQIFKQEVISPGSTSMKALKVLKDMTQREAQTFQRAASLACSFGQDNSKKLLLGYKCAGTFFNFYKTDGPQLIHLGNYKLPYSSLLLLIELGLLLSTELESGEIEFEPALPLQYQGKNIAIKPMQKGSRLVYYRFSPTGAELCKLLGNKPNENYYDNLISLLSQKFMVETDVAAKSISTMA</sequence>
<feature type="compositionally biased region" description="Basic and acidic residues" evidence="1">
    <location>
        <begin position="21"/>
        <end position="33"/>
    </location>
</feature>
<proteinExistence type="predicted"/>